<dbReference type="Proteomes" id="UP000281245">
    <property type="component" value="Unassembled WGS sequence"/>
</dbReference>
<sequence>MAFPQGLYPTQLFTFFPLTIKMHLSLAASSILSTLASAVLAAPANFQDPVPFESIAAEDTPSLIKRNVGGVRLCTGSAWTGWCQYVIWPLNECISLNDFAGHTLSFRPDEDTQCFLMHQDLKAKIHARVRCDANREYADVRHESLGLGHLEVLSFVANMSSYQCFTPIDS</sequence>
<proteinExistence type="predicted"/>
<gene>
    <name evidence="1" type="ORF">D0869_13859</name>
</gene>
<comment type="caution">
    <text evidence="1">The sequence shown here is derived from an EMBL/GenBank/DDBJ whole genome shotgun (WGS) entry which is preliminary data.</text>
</comment>
<dbReference type="AlphaFoldDB" id="A0A3M6W3W9"/>
<dbReference type="OrthoDB" id="2910287at2759"/>
<evidence type="ECO:0000313" key="1">
    <source>
        <dbReference type="EMBL" id="RMX73185.1"/>
    </source>
</evidence>
<name>A0A3M6W3W9_HORWE</name>
<dbReference type="VEuPathDB" id="FungiDB:BTJ68_06029"/>
<organism evidence="1 2">
    <name type="scientific">Hortaea werneckii</name>
    <name type="common">Black yeast</name>
    <name type="synonym">Cladosporium werneckii</name>
    <dbReference type="NCBI Taxonomy" id="91943"/>
    <lineage>
        <taxon>Eukaryota</taxon>
        <taxon>Fungi</taxon>
        <taxon>Dikarya</taxon>
        <taxon>Ascomycota</taxon>
        <taxon>Pezizomycotina</taxon>
        <taxon>Dothideomycetes</taxon>
        <taxon>Dothideomycetidae</taxon>
        <taxon>Mycosphaerellales</taxon>
        <taxon>Teratosphaeriaceae</taxon>
        <taxon>Hortaea</taxon>
    </lineage>
</organism>
<evidence type="ECO:0000313" key="2">
    <source>
        <dbReference type="Proteomes" id="UP000281245"/>
    </source>
</evidence>
<protein>
    <submittedName>
        <fullName evidence="1">Uncharacterized protein</fullName>
    </submittedName>
</protein>
<dbReference type="EMBL" id="QWIJ01001902">
    <property type="protein sequence ID" value="RMX73185.1"/>
    <property type="molecule type" value="Genomic_DNA"/>
</dbReference>
<reference evidence="1 2" key="1">
    <citation type="journal article" date="2018" name="BMC Genomics">
        <title>Genomic evidence for intraspecific hybridization in a clonal and extremely halotolerant yeast.</title>
        <authorList>
            <person name="Gostincar C."/>
            <person name="Stajich J.E."/>
            <person name="Zupancic J."/>
            <person name="Zalar P."/>
            <person name="Gunde-Cimerman N."/>
        </authorList>
    </citation>
    <scope>NUCLEOTIDE SEQUENCE [LARGE SCALE GENOMIC DNA]</scope>
    <source>
        <strain evidence="1 2">EXF-6656</strain>
    </source>
</reference>
<accession>A0A3M6W3W9</accession>